<dbReference type="InterPro" id="IPR046232">
    <property type="entry name" value="DUF6265"/>
</dbReference>
<protein>
    <recommendedName>
        <fullName evidence="1">DUF6265 domain-containing protein</fullName>
    </recommendedName>
</protein>
<dbReference type="PROSITE" id="PS51257">
    <property type="entry name" value="PROKAR_LIPOPROTEIN"/>
    <property type="match status" value="1"/>
</dbReference>
<sequence length="175" mass="20354">MRKLMFCLLGIGLITLSCKKYDALGRKIQFEERYKASFLEGNWTLTDSLGVMEMQWKEADDSTYTGTCLFIHGEKKDTLHREQMEVQQRKNYLIYTTTVQGEKGETPIAFQMTQDTDSTITFENPDNDYPKKIVYRLLRNGKLQQTESGQIRKKAQTQTYLWSKGVPPKESKDDN</sequence>
<dbReference type="STRING" id="1124188.SAMN05444377_11610"/>
<keyword evidence="3" id="KW-1185">Reference proteome</keyword>
<dbReference type="Pfam" id="PF19780">
    <property type="entry name" value="DUF6265"/>
    <property type="match status" value="1"/>
</dbReference>
<evidence type="ECO:0000313" key="2">
    <source>
        <dbReference type="EMBL" id="SHF69348.1"/>
    </source>
</evidence>
<reference evidence="2 3" key="1">
    <citation type="submission" date="2016-11" db="EMBL/GenBank/DDBJ databases">
        <authorList>
            <person name="Jaros S."/>
            <person name="Januszkiewicz K."/>
            <person name="Wedrychowicz H."/>
        </authorList>
    </citation>
    <scope>NUCLEOTIDE SEQUENCE [LARGE SCALE GENOMIC DNA]</scope>
    <source>
        <strain evidence="2 3">DSM 25660</strain>
    </source>
</reference>
<dbReference type="RefSeq" id="WP_143161798.1">
    <property type="nucleotide sequence ID" value="NZ_FQVQ01000016.1"/>
</dbReference>
<evidence type="ECO:0000313" key="3">
    <source>
        <dbReference type="Proteomes" id="UP000184147"/>
    </source>
</evidence>
<accession>A0A1M5DQN9</accession>
<dbReference type="Proteomes" id="UP000184147">
    <property type="component" value="Unassembled WGS sequence"/>
</dbReference>
<organism evidence="2 3">
    <name type="scientific">Flavobacterium fontis</name>
    <dbReference type="NCBI Taxonomy" id="1124188"/>
    <lineage>
        <taxon>Bacteria</taxon>
        <taxon>Pseudomonadati</taxon>
        <taxon>Bacteroidota</taxon>
        <taxon>Flavobacteriia</taxon>
        <taxon>Flavobacteriales</taxon>
        <taxon>Flavobacteriaceae</taxon>
        <taxon>Flavobacterium</taxon>
    </lineage>
</organism>
<dbReference type="EMBL" id="FQVQ01000016">
    <property type="protein sequence ID" value="SHF69348.1"/>
    <property type="molecule type" value="Genomic_DNA"/>
</dbReference>
<gene>
    <name evidence="2" type="ORF">SAMN05444377_11610</name>
</gene>
<dbReference type="OrthoDB" id="5382295at2"/>
<dbReference type="AlphaFoldDB" id="A0A1M5DQN9"/>
<proteinExistence type="predicted"/>
<evidence type="ECO:0000259" key="1">
    <source>
        <dbReference type="Pfam" id="PF19780"/>
    </source>
</evidence>
<name>A0A1M5DQN9_9FLAO</name>
<feature type="domain" description="DUF6265" evidence="1">
    <location>
        <begin position="37"/>
        <end position="143"/>
    </location>
</feature>